<feature type="domain" description="Swt1-like HEPN" evidence="4">
    <location>
        <begin position="1"/>
        <end position="113"/>
    </location>
</feature>
<dbReference type="EMBL" id="CP042305">
    <property type="protein sequence ID" value="QDZ16984.1"/>
    <property type="molecule type" value="Genomic_DNA"/>
</dbReference>
<dbReference type="CDD" id="cd18808">
    <property type="entry name" value="SF1_C_Upf1"/>
    <property type="match status" value="1"/>
</dbReference>
<evidence type="ECO:0000313" key="6">
    <source>
        <dbReference type="EMBL" id="QDZ16984.1"/>
    </source>
</evidence>
<protein>
    <submittedName>
        <fullName evidence="6">DUF4011 domain-containing protein</fullName>
    </submittedName>
</protein>
<feature type="domain" description="Restriction endonuclease type II-like" evidence="5">
    <location>
        <begin position="1827"/>
        <end position="1923"/>
    </location>
</feature>
<dbReference type="Pfam" id="PF13195">
    <property type="entry name" value="DUF4011"/>
    <property type="match status" value="1"/>
</dbReference>
<dbReference type="PANTHER" id="PTHR10887">
    <property type="entry name" value="DNA2/NAM7 HELICASE FAMILY"/>
    <property type="match status" value="1"/>
</dbReference>
<dbReference type="InterPro" id="IPR041650">
    <property type="entry name" value="HEPN_Swt1"/>
</dbReference>
<feature type="domain" description="DNA2/NAM7 helicase helicase" evidence="2">
    <location>
        <begin position="857"/>
        <end position="946"/>
    </location>
</feature>
<dbReference type="Gene3D" id="3.40.50.300">
    <property type="entry name" value="P-loop containing nucleotide triphosphate hydrolases"/>
    <property type="match status" value="3"/>
</dbReference>
<evidence type="ECO:0000259" key="3">
    <source>
        <dbReference type="Pfam" id="PF13087"/>
    </source>
</evidence>
<evidence type="ECO:0000259" key="4">
    <source>
        <dbReference type="Pfam" id="PF18731"/>
    </source>
</evidence>
<feature type="compositionally biased region" description="Low complexity" evidence="1">
    <location>
        <begin position="1266"/>
        <end position="1279"/>
    </location>
</feature>
<evidence type="ECO:0000313" key="7">
    <source>
        <dbReference type="Proteomes" id="UP000320216"/>
    </source>
</evidence>
<dbReference type="Pfam" id="PF13087">
    <property type="entry name" value="AAA_12"/>
    <property type="match status" value="1"/>
</dbReference>
<dbReference type="InterPro" id="IPR041677">
    <property type="entry name" value="DNA2/NAM7_AAA_11"/>
</dbReference>
<dbReference type="Pfam" id="PF13086">
    <property type="entry name" value="AAA_11"/>
    <property type="match status" value="1"/>
</dbReference>
<dbReference type="Pfam" id="PF18731">
    <property type="entry name" value="HEPN_Swt1"/>
    <property type="match status" value="1"/>
</dbReference>
<dbReference type="OrthoDB" id="9757917at2"/>
<dbReference type="Proteomes" id="UP000320216">
    <property type="component" value="Chromosome"/>
</dbReference>
<proteinExistence type="predicted"/>
<evidence type="ECO:0000256" key="1">
    <source>
        <dbReference type="SAM" id="MobiDB-lite"/>
    </source>
</evidence>
<dbReference type="Gene3D" id="3.10.620.30">
    <property type="match status" value="1"/>
</dbReference>
<dbReference type="KEGG" id="huw:FPZ11_17450"/>
<dbReference type="InterPro" id="IPR049468">
    <property type="entry name" value="Restrct_endonuc-II-like_dom"/>
</dbReference>
<evidence type="ECO:0000259" key="5">
    <source>
        <dbReference type="Pfam" id="PF18741"/>
    </source>
</evidence>
<organism evidence="6 7">
    <name type="scientific">Humibacter ginsenosidimutans</name>
    <dbReference type="NCBI Taxonomy" id="2599293"/>
    <lineage>
        <taxon>Bacteria</taxon>
        <taxon>Bacillati</taxon>
        <taxon>Actinomycetota</taxon>
        <taxon>Actinomycetes</taxon>
        <taxon>Micrococcales</taxon>
        <taxon>Microbacteriaceae</taxon>
        <taxon>Humibacter</taxon>
    </lineage>
</organism>
<feature type="compositionally biased region" description="Polar residues" evidence="1">
    <location>
        <begin position="139"/>
        <end position="163"/>
    </location>
</feature>
<dbReference type="Pfam" id="PF18741">
    <property type="entry name" value="MTES_1575"/>
    <property type="match status" value="1"/>
</dbReference>
<dbReference type="InterPro" id="IPR041679">
    <property type="entry name" value="DNA2/NAM7-like_C"/>
</dbReference>
<dbReference type="SUPFAM" id="SSF52540">
    <property type="entry name" value="P-loop containing nucleoside triphosphate hydrolases"/>
    <property type="match status" value="2"/>
</dbReference>
<sequence length="2206" mass="237393">MAEALEPFIAKTIAARLDTSEVQWVAIIQKLDQDRGRGFGAYSVNDPSLQLRALTERLGPLGFPFDNVLPRVGKAYASELRQVRNLWAHNEPFTPQSAFRAVDTAFQLVDLIGAAAEAEKLGALKDEVLPVRPLDTPAQDASVSNGMPQPGASSKPESVSAPSGAQVEVSEGASDIGVEPAHEESAPARPAESARIEIAAKDFLSYAMAHARIGVVDEIVIENLGGEARAATVEVDVVSEIGSLGGPKVLIADLADSVERERRTTTLHDVDLVLDPARMLMVETQQRGQIRVTARDASGKVLGTAAHEVRILAHNQWIANPVQLGLEMLAAHVQPNATVVEELVRDASDRLKASTGSSALDAYQSGSPERVDAIVAAVYDAMRARDIRYAEPPASWGTEGQKVRTPEEVLVGRLGTCLDTTVVLAAALEQVGINPTLWVADGHAFLGYWRTDGSLGETATTTVDDAVNRVELGQLGVLETTMVCGGSESAPFETARRAPVPSFIELGGDRLVGVVDVRQARESHIFPLPSRTVDADGNVTVTTYAAAQRAAIQPYHYTGVTHGSATTSVPPRVTQWKNSLLDLSLRNKLINYTDRSGYSLAVPSKAIAHFEDQINAAVPITLLPSDRVQEIDRARGIRFARDLHEDARAQQLAEKREAHIEVTEASYTSKLRYLAYKAKTIVEETGANNLYLAFGMLHWRAGDRDVRSPLVLVPVTLKNPSRSAWYKLAIDEAGTSTPNYCLVERLRTEHHLEIPELMNPSEDASGIDLAATFSAVRAAIVRAGLPFRVEETVDLAILQFAKFRLWKDLDDNWESLASNPLVKHLIETPTQLFADPVSEAADLDLDALGSELPVPADSSQIEAVAAAVGGNTFVLEGPPGTGKSQTITNLLARALATGKRVLFVAEKRAALNVVKQRLEAAGLGAFSLDLHDKGARPAAVRAQIKTALELRAGADTDSLTANREVASASRRALARYAERLHEPNSVGHSLYGARTTLLAADSSVPELEIPSVFVASAGDDAVQELRRALRELPATADLARPSRRHPWGFVDGGSDLTVEPRVLLSSAVAFDAALEQALAAGLDLDALERATSGDGSGLADWVTLTGAPRFELTALDAIAPPAWQAFLSEKLTELDVFAVAPTWASTVRPEVLGRDVAAIHAEAISADDSGFFGRKKRRRAVLERIADLLLVEQKTIDLKTLSALTGALAESQRAIAAYVASAQQVPSVGIAAAFNPYLPGEADALRTRLGWLAWLTRAIGIPAPAAQPQPSQIAAPPGQVAESDRPLKTEHVVDLRRYYTATQSGALAKELHALADARSRLAPVLYGGEALVWSAGVPLHMWRETRTARSLGDAMQLTRWLDFVHALEPLRAAGLGRAREALLWGEVPAEDAVLALDKGIAQASVEERGVASGLADFDSLAHLKTIDRFTGSSAAVRSELPRAIPAEVLGHRTFNADAINGQIGLLRRQLDRQRGGMSVRALLDNFGDLITQLMPCTLMSPESVARFFPARQDVFDLVVFDEASQIRVADAIGAMGRARSVVVVGDSKQMPPTSFAEASGGVDDDDEAPDAVVDEESILSECAKAGVPSKWLSWHYRSQDESLILFSNQHYYESRLSSFPAPLHERATATHDGHGISLVRVDGVFERSGRGKLLRTNQVEARAIVDDVRRRFEASADVTPSVGIITFNAQQRDLIENLLRDSGVERIVRALDEPDGLFVKNLENVQGDERDCILFSVAFSANEKSVVPLNFGPLSRAGGERRLNVAITRARRQVVLYSSFDPKELRTGETASIGLKHLRAYLELAQRGADSVAGDGGRRAAIDRHRDEIADELRMRGFAVATDVGLSEFRVDISIATADAPNQPLVAVLLDGPAWRARRTVADRDGLPLDVLQGIMRWPDVERVWLPEWLAARETVLENLERAVERAQHAGTAAAAVPAQPAGFAVDPWLAPNGARNDETDGVEALVAAPSFSTLSSLGQNGASGGSALSDTSAHALASAHPMESAVASGPADYYAGNSLVIDFDPWAPGSLGTVDVLDELPRVHASARVQLAIRDAVAAEGPVHPERLVRMVAGAFGLGRVNEARARSILRCVPAEFRPRSGEEFLWPEETDPDVWHLVRRVRAGEQRSIDYVSLVEIANAMRIAADLSGGMDDASLKREALGLFGGRRITESIGARLDDAVRFAVSSGRIERLANGVLVGARRS</sequence>
<dbReference type="InterPro" id="IPR045055">
    <property type="entry name" value="DNA2/NAM7-like"/>
</dbReference>
<dbReference type="PANTHER" id="PTHR10887:SF530">
    <property type="entry name" value="SUPERFAMILY I DNA HELICASES"/>
    <property type="match status" value="1"/>
</dbReference>
<feature type="domain" description="DNA2/NAM7 helicase-like C-terminal" evidence="3">
    <location>
        <begin position="1576"/>
        <end position="1776"/>
    </location>
</feature>
<dbReference type="InterPro" id="IPR027417">
    <property type="entry name" value="P-loop_NTPase"/>
</dbReference>
<evidence type="ECO:0000259" key="2">
    <source>
        <dbReference type="Pfam" id="PF13086"/>
    </source>
</evidence>
<name>A0A5B8M9X8_9MICO</name>
<feature type="region of interest" description="Disordered" evidence="1">
    <location>
        <begin position="1266"/>
        <end position="1285"/>
    </location>
</feature>
<dbReference type="GO" id="GO:0004386">
    <property type="term" value="F:helicase activity"/>
    <property type="evidence" value="ECO:0007669"/>
    <property type="project" value="InterPro"/>
</dbReference>
<dbReference type="InterPro" id="IPR047187">
    <property type="entry name" value="SF1_C_Upf1"/>
</dbReference>
<reference evidence="6 7" key="1">
    <citation type="submission" date="2019-07" db="EMBL/GenBank/DDBJ databases">
        <title>Full genome sequence of Humibacter sp. WJ7-1.</title>
        <authorList>
            <person name="Im W.-T."/>
        </authorList>
    </citation>
    <scope>NUCLEOTIDE SEQUENCE [LARGE SCALE GENOMIC DNA]</scope>
    <source>
        <strain evidence="6 7">WJ7-1</strain>
    </source>
</reference>
<feature type="region of interest" description="Disordered" evidence="1">
    <location>
        <begin position="135"/>
        <end position="174"/>
    </location>
</feature>
<keyword evidence="7" id="KW-1185">Reference proteome</keyword>
<gene>
    <name evidence="6" type="ORF">FPZ11_17450</name>
</gene>
<accession>A0A5B8M9X8</accession>
<dbReference type="InterPro" id="IPR025103">
    <property type="entry name" value="DUF4011"/>
</dbReference>